<evidence type="ECO:0000313" key="7">
    <source>
        <dbReference type="Proteomes" id="UP001279642"/>
    </source>
</evidence>
<comment type="caution">
    <text evidence="6">The sequence shown here is derived from an EMBL/GenBank/DDBJ whole genome shotgun (WGS) entry which is preliminary data.</text>
</comment>
<dbReference type="Gene3D" id="1.10.10.10">
    <property type="entry name" value="Winged helix-like DNA-binding domain superfamily/Winged helix DNA-binding domain"/>
    <property type="match status" value="1"/>
</dbReference>
<dbReference type="InterPro" id="IPR036388">
    <property type="entry name" value="WH-like_DNA-bd_sf"/>
</dbReference>
<evidence type="ECO:0000256" key="4">
    <source>
        <dbReference type="ARBA" id="ARBA00023163"/>
    </source>
</evidence>
<dbReference type="SUPFAM" id="SSF46785">
    <property type="entry name" value="Winged helix' DNA-binding domain"/>
    <property type="match status" value="1"/>
</dbReference>
<keyword evidence="3" id="KW-0238">DNA-binding</keyword>
<name>A0ABU5E6Y7_9PROT</name>
<dbReference type="Gene3D" id="3.40.190.10">
    <property type="entry name" value="Periplasmic binding protein-like II"/>
    <property type="match status" value="2"/>
</dbReference>
<dbReference type="InterPro" id="IPR005119">
    <property type="entry name" value="LysR_subst-bd"/>
</dbReference>
<evidence type="ECO:0000259" key="5">
    <source>
        <dbReference type="PROSITE" id="PS50931"/>
    </source>
</evidence>
<dbReference type="CDD" id="cd05466">
    <property type="entry name" value="PBP2_LTTR_substrate"/>
    <property type="match status" value="1"/>
</dbReference>
<gene>
    <name evidence="6" type="ORF">SMD27_04415</name>
</gene>
<organism evidence="6 7">
    <name type="scientific">Dongia soli</name>
    <dbReference type="NCBI Taxonomy" id="600628"/>
    <lineage>
        <taxon>Bacteria</taxon>
        <taxon>Pseudomonadati</taxon>
        <taxon>Pseudomonadota</taxon>
        <taxon>Alphaproteobacteria</taxon>
        <taxon>Rhodospirillales</taxon>
        <taxon>Dongiaceae</taxon>
        <taxon>Dongia</taxon>
    </lineage>
</organism>
<dbReference type="EMBL" id="JAXCLW010000001">
    <property type="protein sequence ID" value="MDY0882077.1"/>
    <property type="molecule type" value="Genomic_DNA"/>
</dbReference>
<sequence length="299" mass="33121">MNTRDIDAFLAVVETGSIVSAARRLHLTQPGVTRRVQNLEELLGVELLDRQSKPLKPTAAGREAYELGRRIAHSVAEFCRNLTPEGEITGSFRLGLTPFLSDVALASPLDHLRTRYPKLTMHVTTAWSGELLRKIDDNGIDAAAVFVPEEMDPPEHLMRRHLSRHPVLVVAPHSLGLPKRTTLRAIAHLPWVLNQGGCGYRRAIRRALDQADLPFNIAIEVLSPDLRLSLVARGLGIGITASTVLQASPLRKSLQVLEIEDFTTHVNGWLVHRPEPERLKGPIEELYQGLQQGFANMPG</sequence>
<dbReference type="Pfam" id="PF00126">
    <property type="entry name" value="HTH_1"/>
    <property type="match status" value="1"/>
</dbReference>
<accession>A0ABU5E6Y7</accession>
<protein>
    <submittedName>
        <fullName evidence="6">LysR family transcriptional regulator</fullName>
    </submittedName>
</protein>
<dbReference type="PANTHER" id="PTHR30126:SF39">
    <property type="entry name" value="HTH-TYPE TRANSCRIPTIONAL REGULATOR CYSL"/>
    <property type="match status" value="1"/>
</dbReference>
<dbReference type="PROSITE" id="PS50931">
    <property type="entry name" value="HTH_LYSR"/>
    <property type="match status" value="1"/>
</dbReference>
<dbReference type="PRINTS" id="PR00039">
    <property type="entry name" value="HTHLYSR"/>
</dbReference>
<proteinExistence type="inferred from homology"/>
<dbReference type="RefSeq" id="WP_320507109.1">
    <property type="nucleotide sequence ID" value="NZ_JAXCLW010000001.1"/>
</dbReference>
<keyword evidence="2" id="KW-0805">Transcription regulation</keyword>
<keyword evidence="4" id="KW-0804">Transcription</keyword>
<evidence type="ECO:0000313" key="6">
    <source>
        <dbReference type="EMBL" id="MDY0882077.1"/>
    </source>
</evidence>
<feature type="domain" description="HTH lysR-type" evidence="5">
    <location>
        <begin position="1"/>
        <end position="58"/>
    </location>
</feature>
<reference evidence="6 7" key="1">
    <citation type="journal article" date="2016" name="Antonie Van Leeuwenhoek">
        <title>Dongia soli sp. nov., isolated from soil from Dokdo, Korea.</title>
        <authorList>
            <person name="Kim D.U."/>
            <person name="Lee H."/>
            <person name="Kim H."/>
            <person name="Kim S.G."/>
            <person name="Ka J.O."/>
        </authorList>
    </citation>
    <scope>NUCLEOTIDE SEQUENCE [LARGE SCALE GENOMIC DNA]</scope>
    <source>
        <strain evidence="6 7">D78</strain>
    </source>
</reference>
<dbReference type="PANTHER" id="PTHR30126">
    <property type="entry name" value="HTH-TYPE TRANSCRIPTIONAL REGULATOR"/>
    <property type="match status" value="1"/>
</dbReference>
<dbReference type="InterPro" id="IPR036390">
    <property type="entry name" value="WH_DNA-bd_sf"/>
</dbReference>
<dbReference type="Pfam" id="PF03466">
    <property type="entry name" value="LysR_substrate"/>
    <property type="match status" value="1"/>
</dbReference>
<evidence type="ECO:0000256" key="3">
    <source>
        <dbReference type="ARBA" id="ARBA00023125"/>
    </source>
</evidence>
<comment type="similarity">
    <text evidence="1">Belongs to the LysR transcriptional regulatory family.</text>
</comment>
<evidence type="ECO:0000256" key="1">
    <source>
        <dbReference type="ARBA" id="ARBA00009437"/>
    </source>
</evidence>
<dbReference type="SUPFAM" id="SSF53850">
    <property type="entry name" value="Periplasmic binding protein-like II"/>
    <property type="match status" value="1"/>
</dbReference>
<dbReference type="InterPro" id="IPR000847">
    <property type="entry name" value="LysR_HTH_N"/>
</dbReference>
<dbReference type="Proteomes" id="UP001279642">
    <property type="component" value="Unassembled WGS sequence"/>
</dbReference>
<keyword evidence="7" id="KW-1185">Reference proteome</keyword>
<evidence type="ECO:0000256" key="2">
    <source>
        <dbReference type="ARBA" id="ARBA00023015"/>
    </source>
</evidence>